<dbReference type="Proteomes" id="UP000623467">
    <property type="component" value="Unassembled WGS sequence"/>
</dbReference>
<dbReference type="AlphaFoldDB" id="A0A8H7CV86"/>
<dbReference type="EMBL" id="JACAZH010000013">
    <property type="protein sequence ID" value="KAF7351744.1"/>
    <property type="molecule type" value="Genomic_DNA"/>
</dbReference>
<sequence>MTFPPSWSTFKRQVLLMERPRFFSSNLFPFTFHLHVPTLPFKMFASLKAATFTVIAVAAGKALAETHTISFTNNCGYGTPTLIGEGGVVLSTGGAYTANGPIYGAIAYLQTGGCGFNGESCTMVETTLVNPTTAGSGSSTDITLIPPHSFSVTTGFGYYGVCAPAGADCNNANCNTAFHVSTDTYVQVACQEDNANLAITFCD</sequence>
<comment type="caution">
    <text evidence="1">The sequence shown here is derived from an EMBL/GenBank/DDBJ whole genome shotgun (WGS) entry which is preliminary data.</text>
</comment>
<gene>
    <name evidence="1" type="ORF">MSAN_01607600</name>
</gene>
<keyword evidence="2" id="KW-1185">Reference proteome</keyword>
<organism evidence="1 2">
    <name type="scientific">Mycena sanguinolenta</name>
    <dbReference type="NCBI Taxonomy" id="230812"/>
    <lineage>
        <taxon>Eukaryota</taxon>
        <taxon>Fungi</taxon>
        <taxon>Dikarya</taxon>
        <taxon>Basidiomycota</taxon>
        <taxon>Agaricomycotina</taxon>
        <taxon>Agaricomycetes</taxon>
        <taxon>Agaricomycetidae</taxon>
        <taxon>Agaricales</taxon>
        <taxon>Marasmiineae</taxon>
        <taxon>Mycenaceae</taxon>
        <taxon>Mycena</taxon>
    </lineage>
</organism>
<proteinExistence type="predicted"/>
<reference evidence="1" key="1">
    <citation type="submission" date="2020-05" db="EMBL/GenBank/DDBJ databases">
        <title>Mycena genomes resolve the evolution of fungal bioluminescence.</title>
        <authorList>
            <person name="Tsai I.J."/>
        </authorList>
    </citation>
    <scope>NUCLEOTIDE SEQUENCE</scope>
    <source>
        <strain evidence="1">160909Yilan</strain>
    </source>
</reference>
<evidence type="ECO:0000313" key="1">
    <source>
        <dbReference type="EMBL" id="KAF7351744.1"/>
    </source>
</evidence>
<name>A0A8H7CV86_9AGAR</name>
<dbReference type="OrthoDB" id="3342934at2759"/>
<protein>
    <submittedName>
        <fullName evidence="1">Glycopeptide</fullName>
    </submittedName>
</protein>
<accession>A0A8H7CV86</accession>
<evidence type="ECO:0000313" key="2">
    <source>
        <dbReference type="Proteomes" id="UP000623467"/>
    </source>
</evidence>